<evidence type="ECO:0000313" key="2">
    <source>
        <dbReference type="EMBL" id="EXJ59054.1"/>
    </source>
</evidence>
<reference evidence="2 3" key="1">
    <citation type="submission" date="2013-03" db="EMBL/GenBank/DDBJ databases">
        <title>The Genome Sequence of Cladophialophora yegresii CBS 114405.</title>
        <authorList>
            <consortium name="The Broad Institute Genomics Platform"/>
            <person name="Cuomo C."/>
            <person name="de Hoog S."/>
            <person name="Gorbushina A."/>
            <person name="Walker B."/>
            <person name="Young S.K."/>
            <person name="Zeng Q."/>
            <person name="Gargeya S."/>
            <person name="Fitzgerald M."/>
            <person name="Haas B."/>
            <person name="Abouelleil A."/>
            <person name="Allen A.W."/>
            <person name="Alvarado L."/>
            <person name="Arachchi H.M."/>
            <person name="Berlin A.M."/>
            <person name="Chapman S.B."/>
            <person name="Gainer-Dewar J."/>
            <person name="Goldberg J."/>
            <person name="Griggs A."/>
            <person name="Gujja S."/>
            <person name="Hansen M."/>
            <person name="Howarth C."/>
            <person name="Imamovic A."/>
            <person name="Ireland A."/>
            <person name="Larimer J."/>
            <person name="McCowan C."/>
            <person name="Murphy C."/>
            <person name="Pearson M."/>
            <person name="Poon T.W."/>
            <person name="Priest M."/>
            <person name="Roberts A."/>
            <person name="Saif S."/>
            <person name="Shea T."/>
            <person name="Sisk P."/>
            <person name="Sykes S."/>
            <person name="Wortman J."/>
            <person name="Nusbaum C."/>
            <person name="Birren B."/>
        </authorList>
    </citation>
    <scope>NUCLEOTIDE SEQUENCE [LARGE SCALE GENOMIC DNA]</scope>
    <source>
        <strain evidence="2 3">CBS 114405</strain>
    </source>
</reference>
<feature type="region of interest" description="Disordered" evidence="1">
    <location>
        <begin position="114"/>
        <end position="141"/>
    </location>
</feature>
<comment type="caution">
    <text evidence="2">The sequence shown here is derived from an EMBL/GenBank/DDBJ whole genome shotgun (WGS) entry which is preliminary data.</text>
</comment>
<dbReference type="HOGENOM" id="CLU_1825106_0_0_1"/>
<protein>
    <submittedName>
        <fullName evidence="2">Uncharacterized protein</fullName>
    </submittedName>
</protein>
<keyword evidence="3" id="KW-1185">Reference proteome</keyword>
<dbReference type="OrthoDB" id="3223416at2759"/>
<dbReference type="GeneID" id="19181062"/>
<organism evidence="2 3">
    <name type="scientific">Cladophialophora yegresii CBS 114405</name>
    <dbReference type="NCBI Taxonomy" id="1182544"/>
    <lineage>
        <taxon>Eukaryota</taxon>
        <taxon>Fungi</taxon>
        <taxon>Dikarya</taxon>
        <taxon>Ascomycota</taxon>
        <taxon>Pezizomycotina</taxon>
        <taxon>Eurotiomycetes</taxon>
        <taxon>Chaetothyriomycetidae</taxon>
        <taxon>Chaetothyriales</taxon>
        <taxon>Herpotrichiellaceae</taxon>
        <taxon>Cladophialophora</taxon>
    </lineage>
</organism>
<accession>W9WKR7</accession>
<dbReference type="AlphaFoldDB" id="W9WKR7"/>
<evidence type="ECO:0000313" key="3">
    <source>
        <dbReference type="Proteomes" id="UP000019473"/>
    </source>
</evidence>
<dbReference type="RefSeq" id="XP_007758677.1">
    <property type="nucleotide sequence ID" value="XM_007760487.1"/>
</dbReference>
<dbReference type="Proteomes" id="UP000019473">
    <property type="component" value="Unassembled WGS sequence"/>
</dbReference>
<gene>
    <name evidence="2" type="ORF">A1O7_06485</name>
</gene>
<sequence>MPPPPLSPGPQWSEPPQSLFPSTHEYSNATTTLYITALTNHPSPPYNARLECWSLATPFTTYPTVGRALSLGNVDNATYVVLPPRSAEGWHRPPHLMFFVLLSGMAQVFAPRTNANSVMPPRSEDMVRSPRQTQHPRVSGM</sequence>
<proteinExistence type="predicted"/>
<dbReference type="eggNOG" id="ENOG502S6HE">
    <property type="taxonomic scope" value="Eukaryota"/>
</dbReference>
<evidence type="ECO:0000256" key="1">
    <source>
        <dbReference type="SAM" id="MobiDB-lite"/>
    </source>
</evidence>
<dbReference type="VEuPathDB" id="FungiDB:A1O7_06485"/>
<dbReference type="EMBL" id="AMGW01000004">
    <property type="protein sequence ID" value="EXJ59054.1"/>
    <property type="molecule type" value="Genomic_DNA"/>
</dbReference>
<feature type="compositionally biased region" description="Polar residues" evidence="1">
    <location>
        <begin position="130"/>
        <end position="141"/>
    </location>
</feature>
<name>W9WKR7_9EURO</name>